<keyword evidence="2" id="KW-0812">Transmembrane</keyword>
<dbReference type="SUPFAM" id="SSF103481">
    <property type="entry name" value="Multidrug resistance efflux transporter EmrE"/>
    <property type="match status" value="2"/>
</dbReference>
<organism evidence="4 5">
    <name type="scientific">Ktedonosporobacter rubrisoli</name>
    <dbReference type="NCBI Taxonomy" id="2509675"/>
    <lineage>
        <taxon>Bacteria</taxon>
        <taxon>Bacillati</taxon>
        <taxon>Chloroflexota</taxon>
        <taxon>Ktedonobacteria</taxon>
        <taxon>Ktedonobacterales</taxon>
        <taxon>Ktedonosporobacteraceae</taxon>
        <taxon>Ktedonosporobacter</taxon>
    </lineage>
</organism>
<feature type="transmembrane region" description="Helical" evidence="2">
    <location>
        <begin position="77"/>
        <end position="96"/>
    </location>
</feature>
<keyword evidence="2" id="KW-0472">Membrane</keyword>
<dbReference type="OrthoDB" id="9815120at2"/>
<protein>
    <submittedName>
        <fullName evidence="4">EamA family transporter</fullName>
    </submittedName>
</protein>
<evidence type="ECO:0000256" key="1">
    <source>
        <dbReference type="ARBA" id="ARBA00007362"/>
    </source>
</evidence>
<feature type="domain" description="EamA" evidence="3">
    <location>
        <begin position="153"/>
        <end position="282"/>
    </location>
</feature>
<feature type="transmembrane region" description="Helical" evidence="2">
    <location>
        <begin position="209"/>
        <end position="228"/>
    </location>
</feature>
<evidence type="ECO:0000313" key="5">
    <source>
        <dbReference type="Proteomes" id="UP000290365"/>
    </source>
</evidence>
<feature type="transmembrane region" description="Helical" evidence="2">
    <location>
        <begin position="151"/>
        <end position="171"/>
    </location>
</feature>
<sequence length="297" mass="31792">MFQTRKTGMVARIPPHVFFLVSAVFHYLGPACAVLLFSSISVLGVAWFRIASAALIFALWRHPWRTLLNMPWAKRRILLALGIVLALMNVCFYLAIAHLPLGTVGAIEFLGPITLAALGARTPRNIVALVLAAAGGWLLTDVRFAGQPLDFVFAFANCAFFMLYVILGHRIAQDGEFNGIDRLGASMLIALITITPLGFTGALPAMTQPLLILAGIGVGICSSVIPYVGDQLAMARLPRATFALFLSLLPASAALIGVLVLHQIPSTLEIIGILLVAGGIALHKEVETAPDNHKKNL</sequence>
<name>A0A4P6JN45_KTERU</name>
<gene>
    <name evidence="4" type="ORF">EPA93_08990</name>
</gene>
<evidence type="ECO:0000256" key="2">
    <source>
        <dbReference type="SAM" id="Phobius"/>
    </source>
</evidence>
<dbReference type="Proteomes" id="UP000290365">
    <property type="component" value="Chromosome"/>
</dbReference>
<dbReference type="AlphaFoldDB" id="A0A4P6JN45"/>
<keyword evidence="5" id="KW-1185">Reference proteome</keyword>
<feature type="transmembrane region" description="Helical" evidence="2">
    <location>
        <begin position="102"/>
        <end position="119"/>
    </location>
</feature>
<dbReference type="RefSeq" id="WP_129886731.1">
    <property type="nucleotide sequence ID" value="NZ_CP035758.1"/>
</dbReference>
<comment type="similarity">
    <text evidence="1">Belongs to the EamA transporter family.</text>
</comment>
<feature type="transmembrane region" description="Helical" evidence="2">
    <location>
        <begin position="183"/>
        <end position="203"/>
    </location>
</feature>
<feature type="transmembrane region" description="Helical" evidence="2">
    <location>
        <begin position="34"/>
        <end position="57"/>
    </location>
</feature>
<evidence type="ECO:0000313" key="4">
    <source>
        <dbReference type="EMBL" id="QBD76136.1"/>
    </source>
</evidence>
<dbReference type="Pfam" id="PF00892">
    <property type="entry name" value="EamA"/>
    <property type="match status" value="1"/>
</dbReference>
<proteinExistence type="inferred from homology"/>
<feature type="transmembrane region" description="Helical" evidence="2">
    <location>
        <begin position="240"/>
        <end position="261"/>
    </location>
</feature>
<accession>A0A4P6JN45</accession>
<evidence type="ECO:0000259" key="3">
    <source>
        <dbReference type="Pfam" id="PF00892"/>
    </source>
</evidence>
<dbReference type="GO" id="GO:0016020">
    <property type="term" value="C:membrane"/>
    <property type="evidence" value="ECO:0007669"/>
    <property type="project" value="InterPro"/>
</dbReference>
<feature type="transmembrane region" description="Helical" evidence="2">
    <location>
        <begin position="9"/>
        <end position="28"/>
    </location>
</feature>
<reference evidence="4 5" key="1">
    <citation type="submission" date="2019-01" db="EMBL/GenBank/DDBJ databases">
        <title>Ktedonosporobacter rubrisoli SCAWS-G2.</title>
        <authorList>
            <person name="Huang Y."/>
            <person name="Yan B."/>
        </authorList>
    </citation>
    <scope>NUCLEOTIDE SEQUENCE [LARGE SCALE GENOMIC DNA]</scope>
    <source>
        <strain evidence="4 5">SCAWS-G2</strain>
    </source>
</reference>
<dbReference type="KEGG" id="kbs:EPA93_08990"/>
<keyword evidence="2" id="KW-1133">Transmembrane helix</keyword>
<feature type="transmembrane region" description="Helical" evidence="2">
    <location>
        <begin position="126"/>
        <end position="145"/>
    </location>
</feature>
<dbReference type="InterPro" id="IPR000620">
    <property type="entry name" value="EamA_dom"/>
</dbReference>
<dbReference type="InterPro" id="IPR037185">
    <property type="entry name" value="EmrE-like"/>
</dbReference>
<dbReference type="EMBL" id="CP035758">
    <property type="protein sequence ID" value="QBD76136.1"/>
    <property type="molecule type" value="Genomic_DNA"/>
</dbReference>